<reference evidence="2 3" key="1">
    <citation type="submission" date="2019-03" db="EMBL/GenBank/DDBJ databases">
        <title>Whole genome sequence of Arthrobacter sp JH1-1.</title>
        <authorList>
            <person name="Trinh H.N."/>
        </authorList>
    </citation>
    <scope>NUCLEOTIDE SEQUENCE [LARGE SCALE GENOMIC DNA]</scope>
    <source>
        <strain evidence="2 3">JH1-1</strain>
    </source>
</reference>
<keyword evidence="3" id="KW-1185">Reference proteome</keyword>
<dbReference type="Gene3D" id="3.40.50.150">
    <property type="entry name" value="Vaccinia Virus protein VP39"/>
    <property type="match status" value="1"/>
</dbReference>
<dbReference type="RefSeq" id="WP_133203157.1">
    <property type="nucleotide sequence ID" value="NZ_SMRU01000004.1"/>
</dbReference>
<proteinExistence type="predicted"/>
<evidence type="ECO:0000313" key="2">
    <source>
        <dbReference type="EMBL" id="TDG00069.1"/>
    </source>
</evidence>
<organism evidence="2 3">
    <name type="scientific">Arthrobacter terricola</name>
    <dbReference type="NCBI Taxonomy" id="2547396"/>
    <lineage>
        <taxon>Bacteria</taxon>
        <taxon>Bacillati</taxon>
        <taxon>Actinomycetota</taxon>
        <taxon>Actinomycetes</taxon>
        <taxon>Micrococcales</taxon>
        <taxon>Micrococcaceae</taxon>
        <taxon>Arthrobacter</taxon>
    </lineage>
</organism>
<dbReference type="CDD" id="cd02440">
    <property type="entry name" value="AdoMet_MTases"/>
    <property type="match status" value="1"/>
</dbReference>
<dbReference type="GO" id="GO:0008757">
    <property type="term" value="F:S-adenosylmethionine-dependent methyltransferase activity"/>
    <property type="evidence" value="ECO:0007669"/>
    <property type="project" value="InterPro"/>
</dbReference>
<keyword evidence="2" id="KW-0808">Transferase</keyword>
<dbReference type="AlphaFoldDB" id="A0A4R5KXX7"/>
<gene>
    <name evidence="2" type="ORF">E1809_04925</name>
</gene>
<feature type="domain" description="Methyltransferase type 11" evidence="1">
    <location>
        <begin position="23"/>
        <end position="117"/>
    </location>
</feature>
<dbReference type="Proteomes" id="UP000295511">
    <property type="component" value="Unassembled WGS sequence"/>
</dbReference>
<dbReference type="Pfam" id="PF08241">
    <property type="entry name" value="Methyltransf_11"/>
    <property type="match status" value="1"/>
</dbReference>
<keyword evidence="2" id="KW-0489">Methyltransferase</keyword>
<dbReference type="EMBL" id="SMRU01000004">
    <property type="protein sequence ID" value="TDG00069.1"/>
    <property type="molecule type" value="Genomic_DNA"/>
</dbReference>
<sequence length="194" mass="20862">MNRRGAAGHRRELLAGLQGTVIEVGAGEGSSFAYYPDTVRSVLAVEPDDYLRALASEKARSAPVPVGVLSGMAEKIPAPDHSADAVVVSLVLCSVPNQEAALAEIRRVLRPEGTLAFYEHVRSRRRFTAAVEDLVSPAWQRLAGGCHPNRNTLDAIAEAGFKVVQNRRFSFAPAPLVPSFEHILGRAISPRKAS</sequence>
<dbReference type="InterPro" id="IPR013216">
    <property type="entry name" value="Methyltransf_11"/>
</dbReference>
<protein>
    <submittedName>
        <fullName evidence="2">Class I SAM-dependent methyltransferase</fullName>
    </submittedName>
</protein>
<comment type="caution">
    <text evidence="2">The sequence shown here is derived from an EMBL/GenBank/DDBJ whole genome shotgun (WGS) entry which is preliminary data.</text>
</comment>
<evidence type="ECO:0000313" key="3">
    <source>
        <dbReference type="Proteomes" id="UP000295511"/>
    </source>
</evidence>
<dbReference type="SUPFAM" id="SSF53335">
    <property type="entry name" value="S-adenosyl-L-methionine-dependent methyltransferases"/>
    <property type="match status" value="1"/>
</dbReference>
<dbReference type="PANTHER" id="PTHR45036:SF1">
    <property type="entry name" value="METHYLTRANSFERASE LIKE 7A"/>
    <property type="match status" value="1"/>
</dbReference>
<dbReference type="GO" id="GO:0032259">
    <property type="term" value="P:methylation"/>
    <property type="evidence" value="ECO:0007669"/>
    <property type="project" value="UniProtKB-KW"/>
</dbReference>
<name>A0A4R5KXX7_9MICC</name>
<dbReference type="InterPro" id="IPR029063">
    <property type="entry name" value="SAM-dependent_MTases_sf"/>
</dbReference>
<dbReference type="InterPro" id="IPR052356">
    <property type="entry name" value="Thiol_S-MT"/>
</dbReference>
<accession>A0A4R5KXX7</accession>
<evidence type="ECO:0000259" key="1">
    <source>
        <dbReference type="Pfam" id="PF08241"/>
    </source>
</evidence>
<dbReference type="PANTHER" id="PTHR45036">
    <property type="entry name" value="METHYLTRANSFERASE LIKE 7B"/>
    <property type="match status" value="1"/>
</dbReference>
<dbReference type="OrthoDB" id="65624at2"/>